<evidence type="ECO:0000256" key="3">
    <source>
        <dbReference type="ARBA" id="ARBA00022989"/>
    </source>
</evidence>
<evidence type="ECO:0000256" key="4">
    <source>
        <dbReference type="ARBA" id="ARBA00023136"/>
    </source>
</evidence>
<dbReference type="SUPFAM" id="SSF54427">
    <property type="entry name" value="NTF2-like"/>
    <property type="match status" value="1"/>
</dbReference>
<comment type="subcellular location">
    <subcellularLocation>
        <location evidence="1">Membrane</location>
        <topology evidence="1">Single-pass membrane protein</topology>
    </subcellularLocation>
</comment>
<reference evidence="7 8" key="1">
    <citation type="submission" date="2018-03" db="EMBL/GenBank/DDBJ databases">
        <title>Blue discolouration in mozzarella cheese caused by Pseudomonas fluorescens.</title>
        <authorList>
            <person name="Chiesa F."/>
            <person name="Dalmasso A."/>
            <person name="Lomonaco S."/>
        </authorList>
    </citation>
    <scope>NUCLEOTIDE SEQUENCE [LARGE SCALE GENOMIC DNA]</scope>
    <source>
        <strain evidence="7 8">11293</strain>
    </source>
</reference>
<evidence type="ECO:0000313" key="7">
    <source>
        <dbReference type="EMBL" id="PRW84482.1"/>
    </source>
</evidence>
<evidence type="ECO:0000256" key="5">
    <source>
        <dbReference type="SAM" id="Phobius"/>
    </source>
</evidence>
<feature type="transmembrane region" description="Helical" evidence="5">
    <location>
        <begin position="64"/>
        <end position="85"/>
    </location>
</feature>
<accession>A0A2T0HN22</accession>
<dbReference type="CDD" id="cd16424">
    <property type="entry name" value="VirB8"/>
    <property type="match status" value="1"/>
</dbReference>
<dbReference type="EMBL" id="PVUH01000030">
    <property type="protein sequence ID" value="PRW84482.1"/>
    <property type="molecule type" value="Genomic_DNA"/>
</dbReference>
<dbReference type="InterPro" id="IPR032710">
    <property type="entry name" value="NTF2-like_dom_sf"/>
</dbReference>
<evidence type="ECO:0000259" key="6">
    <source>
        <dbReference type="Pfam" id="PF04335"/>
    </source>
</evidence>
<dbReference type="InterPro" id="IPR007430">
    <property type="entry name" value="VirB8"/>
</dbReference>
<organism evidence="7 8">
    <name type="scientific">Pseudomonas fluorescens</name>
    <dbReference type="NCBI Taxonomy" id="294"/>
    <lineage>
        <taxon>Bacteria</taxon>
        <taxon>Pseudomonadati</taxon>
        <taxon>Pseudomonadota</taxon>
        <taxon>Gammaproteobacteria</taxon>
        <taxon>Pseudomonadales</taxon>
        <taxon>Pseudomonadaceae</taxon>
        <taxon>Pseudomonas</taxon>
    </lineage>
</organism>
<keyword evidence="4 5" id="KW-0472">Membrane</keyword>
<feature type="domain" description="Bacterial virulence protein VirB8" evidence="6">
    <location>
        <begin position="50"/>
        <end position="257"/>
    </location>
</feature>
<name>A0A2T0HN22_PSEFL</name>
<dbReference type="RefSeq" id="WP_106118646.1">
    <property type="nucleotide sequence ID" value="NZ_PVUH01000030.1"/>
</dbReference>
<gene>
    <name evidence="7" type="ORF">C7A10_29035</name>
</gene>
<evidence type="ECO:0000256" key="1">
    <source>
        <dbReference type="ARBA" id="ARBA00004167"/>
    </source>
</evidence>
<evidence type="ECO:0000256" key="2">
    <source>
        <dbReference type="ARBA" id="ARBA00022692"/>
    </source>
</evidence>
<keyword evidence="2 5" id="KW-0812">Transmembrane</keyword>
<proteinExistence type="predicted"/>
<sequence>MFERRKNKQQIIEQEQSIELGIVDDPKDLQRISQSTLSYTHAAKWFESNVADDYKRSATNAKRLAVFFAVLAFMSIAAVLGLTPLKTVVPYLVRVDNNTGASDLVPVVSDVRTQDQTDDDFWLSSYVRFREGYNFADNDAIYNIVETMSYSDTFQEYKNFQLSKKGYTDTLGNSRQMRVSIIGVTPLARKPDDPYKTVQVRITKTVVDRNGVPDASFKPATWLMTVSFDYKNPAKKREQELVNPRGLGVRSYSSVQEVGVNNG</sequence>
<dbReference type="Proteomes" id="UP000239731">
    <property type="component" value="Unassembled WGS sequence"/>
</dbReference>
<evidence type="ECO:0000313" key="8">
    <source>
        <dbReference type="Proteomes" id="UP000239731"/>
    </source>
</evidence>
<dbReference type="Pfam" id="PF04335">
    <property type="entry name" value="VirB8"/>
    <property type="match status" value="1"/>
</dbReference>
<dbReference type="Gene3D" id="3.10.450.230">
    <property type="entry name" value="VirB8 protein"/>
    <property type="match status" value="1"/>
</dbReference>
<dbReference type="GO" id="GO:0016020">
    <property type="term" value="C:membrane"/>
    <property type="evidence" value="ECO:0007669"/>
    <property type="project" value="UniProtKB-SubCell"/>
</dbReference>
<keyword evidence="3 5" id="KW-1133">Transmembrane helix</keyword>
<dbReference type="AlphaFoldDB" id="A0A2T0HN22"/>
<protein>
    <submittedName>
        <fullName evidence="7">Conjugal transfer protein</fullName>
    </submittedName>
</protein>
<comment type="caution">
    <text evidence="7">The sequence shown here is derived from an EMBL/GenBank/DDBJ whole genome shotgun (WGS) entry which is preliminary data.</text>
</comment>